<comment type="caution">
    <text evidence="1">The sequence shown here is derived from an EMBL/GenBank/DDBJ whole genome shotgun (WGS) entry which is preliminary data.</text>
</comment>
<keyword evidence="2" id="KW-1185">Reference proteome</keyword>
<reference evidence="1" key="1">
    <citation type="submission" date="2020-09" db="EMBL/GenBank/DDBJ databases">
        <title>De no assembly of potato wild relative species, Solanum commersonii.</title>
        <authorList>
            <person name="Cho K."/>
        </authorList>
    </citation>
    <scope>NUCLEOTIDE SEQUENCE</scope>
    <source>
        <strain evidence="1">LZ3.2</strain>
        <tissue evidence="1">Leaf</tissue>
    </source>
</reference>
<sequence length="91" mass="10753">MAYIIIGCVLLNIEKEKRQNICHKWKDKFQKLEYFVGRHLILTRPKLPHLTDISNSPKLEFPEILKPELPTLLKLELPEIPKPEFPHISKD</sequence>
<evidence type="ECO:0000313" key="2">
    <source>
        <dbReference type="Proteomes" id="UP000824120"/>
    </source>
</evidence>
<evidence type="ECO:0000313" key="1">
    <source>
        <dbReference type="EMBL" id="KAG5567963.1"/>
    </source>
</evidence>
<protein>
    <submittedName>
        <fullName evidence="1">Uncharacterized protein</fullName>
    </submittedName>
</protein>
<accession>A0A9J5VXQ5</accession>
<dbReference type="EMBL" id="JACXVP010000318">
    <property type="protein sequence ID" value="KAG5567963.1"/>
    <property type="molecule type" value="Genomic_DNA"/>
</dbReference>
<dbReference type="Proteomes" id="UP000824120">
    <property type="component" value="Unassembled WGS sequence"/>
</dbReference>
<name>A0A9J5VXQ5_SOLCO</name>
<proteinExistence type="predicted"/>
<gene>
    <name evidence="1" type="ORF">H5410_065021</name>
</gene>
<organism evidence="1 2">
    <name type="scientific">Solanum commersonii</name>
    <name type="common">Commerson's wild potato</name>
    <name type="synonym">Commerson's nightshade</name>
    <dbReference type="NCBI Taxonomy" id="4109"/>
    <lineage>
        <taxon>Eukaryota</taxon>
        <taxon>Viridiplantae</taxon>
        <taxon>Streptophyta</taxon>
        <taxon>Embryophyta</taxon>
        <taxon>Tracheophyta</taxon>
        <taxon>Spermatophyta</taxon>
        <taxon>Magnoliopsida</taxon>
        <taxon>eudicotyledons</taxon>
        <taxon>Gunneridae</taxon>
        <taxon>Pentapetalae</taxon>
        <taxon>asterids</taxon>
        <taxon>lamiids</taxon>
        <taxon>Solanales</taxon>
        <taxon>Solanaceae</taxon>
        <taxon>Solanoideae</taxon>
        <taxon>Solaneae</taxon>
        <taxon>Solanum</taxon>
    </lineage>
</organism>
<dbReference type="AlphaFoldDB" id="A0A9J5VXQ5"/>